<evidence type="ECO:0000313" key="10">
    <source>
        <dbReference type="EMBL" id="GFH05918.1"/>
    </source>
</evidence>
<evidence type="ECO:0000313" key="11">
    <source>
        <dbReference type="Proteomes" id="UP000485058"/>
    </source>
</evidence>
<evidence type="ECO:0000256" key="3">
    <source>
        <dbReference type="ARBA" id="ARBA00010345"/>
    </source>
</evidence>
<keyword evidence="8" id="KW-0472">Membrane</keyword>
<proteinExistence type="inferred from homology"/>
<keyword evidence="4" id="KW-0337">GPI-anchor biosynthesis</keyword>
<dbReference type="PANTHER" id="PTHR28650:SF1">
    <property type="entry name" value="PHOSPHATIDYLINOSITOL-GLYCAN BIOSYNTHESIS CLASS X PROTEIN"/>
    <property type="match status" value="1"/>
</dbReference>
<keyword evidence="6" id="KW-0256">Endoplasmic reticulum</keyword>
<dbReference type="UniPathway" id="UPA00196"/>
<evidence type="ECO:0000256" key="8">
    <source>
        <dbReference type="ARBA" id="ARBA00023136"/>
    </source>
</evidence>
<evidence type="ECO:0000256" key="6">
    <source>
        <dbReference type="ARBA" id="ARBA00022824"/>
    </source>
</evidence>
<dbReference type="InterPro" id="IPR040039">
    <property type="entry name" value="PIGX"/>
</dbReference>
<dbReference type="Proteomes" id="UP000485058">
    <property type="component" value="Unassembled WGS sequence"/>
</dbReference>
<dbReference type="GO" id="GO:0005789">
    <property type="term" value="C:endoplasmic reticulum membrane"/>
    <property type="evidence" value="ECO:0007669"/>
    <property type="project" value="UniProtKB-SubCell"/>
</dbReference>
<evidence type="ECO:0000256" key="5">
    <source>
        <dbReference type="ARBA" id="ARBA00022692"/>
    </source>
</evidence>
<keyword evidence="9" id="KW-0325">Glycoprotein</keyword>
<comment type="similarity">
    <text evidence="3">Belongs to the PIGX family.</text>
</comment>
<protein>
    <submittedName>
        <fullName evidence="10">Phosphatidylinositol-glycan biosynthesis class X-like</fullName>
    </submittedName>
</protein>
<sequence length="254" mass="27255">MHDATLAQGVDTTARRSLLEHRNDARVTWLPTQGVGTRHPSPYSSWEGLPPQLDLQLGQTGSRGDCWLHPISVGWELRLLGPVELELPATVCEPTMLAVWLRFNTTHASNQQHPGKKGMGSSDPATAEEVEVPLHARYPHPQQDPCGQTPSPWLSALLAGSEDVQLPPAALLVACPDIEHSGSSEVTEVKWQALEPSAQGSRSSLIWSIPAGGMWHADLVSIVNLMAVILSCAAVCAATALRGGTWQPVLEAEA</sequence>
<evidence type="ECO:0000256" key="7">
    <source>
        <dbReference type="ARBA" id="ARBA00022989"/>
    </source>
</evidence>
<evidence type="ECO:0000256" key="1">
    <source>
        <dbReference type="ARBA" id="ARBA00004389"/>
    </source>
</evidence>
<dbReference type="Pfam" id="PF08320">
    <property type="entry name" value="PIG-X"/>
    <property type="match status" value="1"/>
</dbReference>
<name>A0A699YDH6_HAELA</name>
<evidence type="ECO:0000256" key="4">
    <source>
        <dbReference type="ARBA" id="ARBA00022502"/>
    </source>
</evidence>
<keyword evidence="5" id="KW-0812">Transmembrane</keyword>
<gene>
    <name evidence="10" type="ORF">HaLaN_00462</name>
</gene>
<reference evidence="10 11" key="1">
    <citation type="submission" date="2020-02" db="EMBL/GenBank/DDBJ databases">
        <title>Draft genome sequence of Haematococcus lacustris strain NIES-144.</title>
        <authorList>
            <person name="Morimoto D."/>
            <person name="Nakagawa S."/>
            <person name="Yoshida T."/>
            <person name="Sawayama S."/>
        </authorList>
    </citation>
    <scope>NUCLEOTIDE SEQUENCE [LARGE SCALE GENOMIC DNA]</scope>
    <source>
        <strain evidence="10 11">NIES-144</strain>
    </source>
</reference>
<comment type="pathway">
    <text evidence="2">Glycolipid biosynthesis; glycosylphosphatidylinositol-anchor biosynthesis.</text>
</comment>
<dbReference type="AlphaFoldDB" id="A0A699YDH6"/>
<dbReference type="GO" id="GO:0006506">
    <property type="term" value="P:GPI anchor biosynthetic process"/>
    <property type="evidence" value="ECO:0007669"/>
    <property type="project" value="UniProtKB-UniPathway"/>
</dbReference>
<comment type="caution">
    <text evidence="10">The sequence shown here is derived from an EMBL/GenBank/DDBJ whole genome shotgun (WGS) entry which is preliminary data.</text>
</comment>
<evidence type="ECO:0000256" key="9">
    <source>
        <dbReference type="ARBA" id="ARBA00023180"/>
    </source>
</evidence>
<evidence type="ECO:0000256" key="2">
    <source>
        <dbReference type="ARBA" id="ARBA00004687"/>
    </source>
</evidence>
<dbReference type="PANTHER" id="PTHR28650">
    <property type="entry name" value="PHOSPHATIDYLINOSITOL-GLYCAN BIOSYNTHESIS CLASS X PROTEIN"/>
    <property type="match status" value="1"/>
</dbReference>
<keyword evidence="7" id="KW-1133">Transmembrane helix</keyword>
<dbReference type="EMBL" id="BLLF01000014">
    <property type="protein sequence ID" value="GFH05918.1"/>
    <property type="molecule type" value="Genomic_DNA"/>
</dbReference>
<organism evidence="10 11">
    <name type="scientific">Haematococcus lacustris</name>
    <name type="common">Green alga</name>
    <name type="synonym">Haematococcus pluvialis</name>
    <dbReference type="NCBI Taxonomy" id="44745"/>
    <lineage>
        <taxon>Eukaryota</taxon>
        <taxon>Viridiplantae</taxon>
        <taxon>Chlorophyta</taxon>
        <taxon>core chlorophytes</taxon>
        <taxon>Chlorophyceae</taxon>
        <taxon>CS clade</taxon>
        <taxon>Chlamydomonadales</taxon>
        <taxon>Haematococcaceae</taxon>
        <taxon>Haematococcus</taxon>
    </lineage>
</organism>
<dbReference type="InterPro" id="IPR013233">
    <property type="entry name" value="PIG-X/PBN1"/>
</dbReference>
<keyword evidence="11" id="KW-1185">Reference proteome</keyword>
<comment type="subcellular location">
    <subcellularLocation>
        <location evidence="1">Endoplasmic reticulum membrane</location>
        <topology evidence="1">Single-pass membrane protein</topology>
    </subcellularLocation>
</comment>
<accession>A0A699YDH6</accession>